<dbReference type="AlphaFoldDB" id="A0A1W1YL77"/>
<accession>A0A1W1YL77</accession>
<dbReference type="EMBL" id="FWXY01000001">
    <property type="protein sequence ID" value="SMC36882.1"/>
    <property type="molecule type" value="Genomic_DNA"/>
</dbReference>
<proteinExistence type="predicted"/>
<gene>
    <name evidence="3" type="ORF">SAMN02746065_101172</name>
</gene>
<evidence type="ECO:0000313" key="3">
    <source>
        <dbReference type="EMBL" id="SMC36882.1"/>
    </source>
</evidence>
<reference evidence="3 4" key="1">
    <citation type="submission" date="2017-04" db="EMBL/GenBank/DDBJ databases">
        <authorList>
            <person name="Afonso C.L."/>
            <person name="Miller P.J."/>
            <person name="Scott M.A."/>
            <person name="Spackman E."/>
            <person name="Goraichik I."/>
            <person name="Dimitrov K.M."/>
            <person name="Suarez D.L."/>
            <person name="Swayne D.E."/>
        </authorList>
    </citation>
    <scope>NUCLEOTIDE SEQUENCE [LARGE SCALE GENOMIC DNA]</scope>
    <source>
        <strain evidence="3 4">DSM 3385</strain>
    </source>
</reference>
<feature type="domain" description="Cytochrome c7-like" evidence="2">
    <location>
        <begin position="73"/>
        <end position="143"/>
    </location>
</feature>
<dbReference type="InterPro" id="IPR051829">
    <property type="entry name" value="Multiheme_Cytochr_ET"/>
</dbReference>
<dbReference type="SUPFAM" id="SSF48695">
    <property type="entry name" value="Multiheme cytochromes"/>
    <property type="match status" value="1"/>
</dbReference>
<name>A0A1W1YL77_9BACT</name>
<dbReference type="Gene3D" id="1.10.1130.10">
    <property type="entry name" value="Flavocytochrome C3, Chain A"/>
    <property type="match status" value="1"/>
</dbReference>
<dbReference type="PANTHER" id="PTHR35038:SF5">
    <property type="entry name" value="CYTOCHROME C-TYPE PROTEIN NRFB"/>
    <property type="match status" value="1"/>
</dbReference>
<keyword evidence="4" id="KW-1185">Reference proteome</keyword>
<organism evidence="3 4">
    <name type="scientific">Desulfocicer vacuolatum DSM 3385</name>
    <dbReference type="NCBI Taxonomy" id="1121400"/>
    <lineage>
        <taxon>Bacteria</taxon>
        <taxon>Pseudomonadati</taxon>
        <taxon>Thermodesulfobacteriota</taxon>
        <taxon>Desulfobacteria</taxon>
        <taxon>Desulfobacterales</taxon>
        <taxon>Desulfobacteraceae</taxon>
        <taxon>Desulfocicer</taxon>
    </lineage>
</organism>
<evidence type="ECO:0000256" key="1">
    <source>
        <dbReference type="ARBA" id="ARBA00022729"/>
    </source>
</evidence>
<dbReference type="Pfam" id="PF14522">
    <property type="entry name" value="Cytochrome_C7"/>
    <property type="match status" value="1"/>
</dbReference>
<dbReference type="Pfam" id="PF11783">
    <property type="entry name" value="Cytochrome_cB"/>
    <property type="match status" value="1"/>
</dbReference>
<dbReference type="InterPro" id="IPR029467">
    <property type="entry name" value="Cyt_c7-like"/>
</dbReference>
<keyword evidence="1" id="KW-0732">Signal</keyword>
<evidence type="ECO:0000259" key="2">
    <source>
        <dbReference type="Pfam" id="PF14522"/>
    </source>
</evidence>
<dbReference type="PANTHER" id="PTHR35038">
    <property type="entry name" value="DISSIMILATORY SULFITE REDUCTASE SIRA"/>
    <property type="match status" value="1"/>
</dbReference>
<dbReference type="Proteomes" id="UP000192418">
    <property type="component" value="Unassembled WGS sequence"/>
</dbReference>
<evidence type="ECO:0000313" key="4">
    <source>
        <dbReference type="Proteomes" id="UP000192418"/>
    </source>
</evidence>
<sequence>MDCLICHDTTGTYSKKKNSCGMPNKDLDLTDIAKQVGLPGRGNCGECHWYGGGGDNAKHGDLGSDLLTPDASLDVHMGKLDFTCQKCHVTDAHKIAGSSTTSSVSEGRVSCTDCHDENPHDSSFPLLRKLNEHGMAMACQTCHIPQYAVNKFTLTYRDGSRISDKTEVVSQSPDKRELKTPMGQKILEKNLKPSYAWYNGKHHRYMKGDPVDPKGITPLNAPDGTIKDPSAKITPYKIIKTRQAIDARHGYLIVPHLAGKDGLISTHDWQVTAEKGMKAAGLKFSGEIAFADTMMYWRLNHGVVPKEKALSCLDCHGPEGVMDFKVLGYKGDPMATGWRFAPDK</sequence>
<protein>
    <submittedName>
        <fullName evidence="3">Octaheme c-type cytochrome, tetrathionate reductase family</fullName>
    </submittedName>
</protein>
<dbReference type="InterPro" id="IPR024673">
    <property type="entry name" value="Octahem_Cyt_c"/>
</dbReference>
<dbReference type="InterPro" id="IPR036280">
    <property type="entry name" value="Multihaem_cyt_sf"/>
</dbReference>
<dbReference type="GO" id="GO:0016491">
    <property type="term" value="F:oxidoreductase activity"/>
    <property type="evidence" value="ECO:0007669"/>
    <property type="project" value="TreeGrafter"/>
</dbReference>
<dbReference type="STRING" id="1121400.SAMN02746065_101172"/>